<feature type="domain" description="Peptidase M13 C-terminal" evidence="9">
    <location>
        <begin position="487"/>
        <end position="689"/>
    </location>
</feature>
<dbReference type="GO" id="GO:0046872">
    <property type="term" value="F:metal ion binding"/>
    <property type="evidence" value="ECO:0007669"/>
    <property type="project" value="UniProtKB-KW"/>
</dbReference>
<dbReference type="AlphaFoldDB" id="A0A1H7MF10"/>
<dbReference type="Pfam" id="PF01431">
    <property type="entry name" value="Peptidase_M13"/>
    <property type="match status" value="1"/>
</dbReference>
<keyword evidence="8" id="KW-0732">Signal</keyword>
<feature type="signal peptide" evidence="8">
    <location>
        <begin position="1"/>
        <end position="24"/>
    </location>
</feature>
<dbReference type="InterPro" id="IPR008753">
    <property type="entry name" value="Peptidase_M13_N"/>
</dbReference>
<evidence type="ECO:0000256" key="6">
    <source>
        <dbReference type="ARBA" id="ARBA00022833"/>
    </source>
</evidence>
<dbReference type="SUPFAM" id="SSF55486">
    <property type="entry name" value="Metalloproteases ('zincins'), catalytic domain"/>
    <property type="match status" value="1"/>
</dbReference>
<feature type="domain" description="Peptidase M13 N-terminal" evidence="10">
    <location>
        <begin position="62"/>
        <end position="435"/>
    </location>
</feature>
<organism evidence="11 12">
    <name type="scientific">Sphingomonas palmae</name>
    <dbReference type="NCBI Taxonomy" id="1855283"/>
    <lineage>
        <taxon>Bacteria</taxon>
        <taxon>Pseudomonadati</taxon>
        <taxon>Pseudomonadota</taxon>
        <taxon>Alphaproteobacteria</taxon>
        <taxon>Sphingomonadales</taxon>
        <taxon>Sphingomonadaceae</taxon>
        <taxon>Sphingomonas</taxon>
    </lineage>
</organism>
<dbReference type="OrthoDB" id="9775677at2"/>
<dbReference type="PRINTS" id="PR00786">
    <property type="entry name" value="NEPRILYSIN"/>
</dbReference>
<evidence type="ECO:0000256" key="5">
    <source>
        <dbReference type="ARBA" id="ARBA00022801"/>
    </source>
</evidence>
<dbReference type="InterPro" id="IPR000718">
    <property type="entry name" value="Peptidase_M13"/>
</dbReference>
<sequence>MQLSVFARLSISVAALAIAAPALAQTATPAPATPAPAAAAKTGPRYGTFGIDLTAEDKSVKPGDDFWTYANGSWDKRTPIAADRTSAGAGVILADEAEGQVRDILTDAARDPASVGAGGKQIGDLYGSFMDEAAIERAGTAPLKPYFAKIDAANDKTKLQTLFASVGYASPVEVGQLPNPADPTQYTAIASQGSLGMPQDYYLLPGAKYDAYRAAYRKYVEQVLTLSGIANASAKADGIVALETAMAKVQWTPVQQRDLQAMLKPMDAAQRKALAPEFDWPLMLKTAGYERFPVVIMGTSTALTALGKIYAATPVSTWQDWMKFRFASANASVLPKAFDTASFDFYGRTLSGQQEQRARWKRGIALVNGAMGEAVGQVYVARHYPPESEAKMGELIDNLRAGYNERISANTWMDAKTKQAALAKLAAFDPRVGHPVKYIDYSTFNVVRGDPLGNNMRAGEFQHQLDLSYLGKPVDRTLWGMTPQTVNAYYDPTMNQITLPAAILQPPYFDPKADAAVNYGAIGAVIGHEMGHGFDDQGSQFGPTGKFENWWTPETRAAFAKRTGQLVTQYDAYEPIPGTHIKGQLTLGENIGDLGGVEAAYTAYQKYQQTHGRAPVIGGLTGDQRFFLAYAQAWQSKVREDALRSRLLTDPHSPAYNRVNGVVRNVDAWYNAFNVKPGDKLYLAPDQRVKIW</sequence>
<keyword evidence="7" id="KW-0482">Metalloprotease</keyword>
<evidence type="ECO:0000256" key="3">
    <source>
        <dbReference type="ARBA" id="ARBA00022670"/>
    </source>
</evidence>
<dbReference type="RefSeq" id="WP_093004797.1">
    <property type="nucleotide sequence ID" value="NZ_FNZZ01000002.1"/>
</dbReference>
<dbReference type="EMBL" id="FNZZ01000002">
    <property type="protein sequence ID" value="SEL09752.1"/>
    <property type="molecule type" value="Genomic_DNA"/>
</dbReference>
<protein>
    <submittedName>
        <fullName evidence="11">Endothelin-converting enzyme Metallo peptidase. MEROPS family M13</fullName>
    </submittedName>
</protein>
<name>A0A1H7MF10_9SPHN</name>
<comment type="cofactor">
    <cofactor evidence="1">
        <name>Zn(2+)</name>
        <dbReference type="ChEBI" id="CHEBI:29105"/>
    </cofactor>
</comment>
<dbReference type="Gene3D" id="3.40.390.10">
    <property type="entry name" value="Collagenase (Catalytic Domain)"/>
    <property type="match status" value="1"/>
</dbReference>
<dbReference type="PANTHER" id="PTHR11733">
    <property type="entry name" value="ZINC METALLOPROTEASE FAMILY M13 NEPRILYSIN-RELATED"/>
    <property type="match status" value="1"/>
</dbReference>
<dbReference type="PROSITE" id="PS51885">
    <property type="entry name" value="NEPRILYSIN"/>
    <property type="match status" value="1"/>
</dbReference>
<dbReference type="InterPro" id="IPR042089">
    <property type="entry name" value="Peptidase_M13_dom_2"/>
</dbReference>
<dbReference type="STRING" id="1855283.SAMN05216382_1473"/>
<gene>
    <name evidence="11" type="ORF">SAMN05216382_1473</name>
</gene>
<dbReference type="GO" id="GO:0016485">
    <property type="term" value="P:protein processing"/>
    <property type="evidence" value="ECO:0007669"/>
    <property type="project" value="TreeGrafter"/>
</dbReference>
<dbReference type="InterPro" id="IPR018497">
    <property type="entry name" value="Peptidase_M13_C"/>
</dbReference>
<keyword evidence="12" id="KW-1185">Reference proteome</keyword>
<dbReference type="GO" id="GO:0004222">
    <property type="term" value="F:metalloendopeptidase activity"/>
    <property type="evidence" value="ECO:0007669"/>
    <property type="project" value="InterPro"/>
</dbReference>
<evidence type="ECO:0000256" key="7">
    <source>
        <dbReference type="ARBA" id="ARBA00023049"/>
    </source>
</evidence>
<evidence type="ECO:0000256" key="1">
    <source>
        <dbReference type="ARBA" id="ARBA00001947"/>
    </source>
</evidence>
<dbReference type="GO" id="GO:0005886">
    <property type="term" value="C:plasma membrane"/>
    <property type="evidence" value="ECO:0007669"/>
    <property type="project" value="TreeGrafter"/>
</dbReference>
<dbReference type="Pfam" id="PF05649">
    <property type="entry name" value="Peptidase_M13_N"/>
    <property type="match status" value="1"/>
</dbReference>
<evidence type="ECO:0000256" key="4">
    <source>
        <dbReference type="ARBA" id="ARBA00022723"/>
    </source>
</evidence>
<accession>A0A1H7MF10</accession>
<reference evidence="12" key="1">
    <citation type="submission" date="2016-10" db="EMBL/GenBank/DDBJ databases">
        <authorList>
            <person name="Varghese N."/>
            <person name="Submissions S."/>
        </authorList>
    </citation>
    <scope>NUCLEOTIDE SEQUENCE [LARGE SCALE GENOMIC DNA]</scope>
    <source>
        <strain evidence="12">JS21-1</strain>
    </source>
</reference>
<keyword evidence="4" id="KW-0479">Metal-binding</keyword>
<evidence type="ECO:0000259" key="10">
    <source>
        <dbReference type="Pfam" id="PF05649"/>
    </source>
</evidence>
<keyword evidence="6" id="KW-0862">Zinc</keyword>
<dbReference type="Gene3D" id="1.10.1380.10">
    <property type="entry name" value="Neutral endopeptidase , domain2"/>
    <property type="match status" value="1"/>
</dbReference>
<evidence type="ECO:0000313" key="12">
    <source>
        <dbReference type="Proteomes" id="UP000199214"/>
    </source>
</evidence>
<evidence type="ECO:0000259" key="9">
    <source>
        <dbReference type="Pfam" id="PF01431"/>
    </source>
</evidence>
<evidence type="ECO:0000313" key="11">
    <source>
        <dbReference type="EMBL" id="SEL09752.1"/>
    </source>
</evidence>
<evidence type="ECO:0000256" key="2">
    <source>
        <dbReference type="ARBA" id="ARBA00007357"/>
    </source>
</evidence>
<feature type="chain" id="PRO_5011542291" evidence="8">
    <location>
        <begin position="25"/>
        <end position="692"/>
    </location>
</feature>
<dbReference type="CDD" id="cd08662">
    <property type="entry name" value="M13"/>
    <property type="match status" value="1"/>
</dbReference>
<keyword evidence="3" id="KW-0645">Protease</keyword>
<dbReference type="Proteomes" id="UP000199214">
    <property type="component" value="Unassembled WGS sequence"/>
</dbReference>
<keyword evidence="5" id="KW-0378">Hydrolase</keyword>
<dbReference type="InterPro" id="IPR024079">
    <property type="entry name" value="MetalloPept_cat_dom_sf"/>
</dbReference>
<comment type="similarity">
    <text evidence="2">Belongs to the peptidase M13 family.</text>
</comment>
<dbReference type="PANTHER" id="PTHR11733:SF167">
    <property type="entry name" value="FI17812P1-RELATED"/>
    <property type="match status" value="1"/>
</dbReference>
<evidence type="ECO:0000256" key="8">
    <source>
        <dbReference type="SAM" id="SignalP"/>
    </source>
</evidence>
<proteinExistence type="inferred from homology"/>